<evidence type="ECO:0000259" key="8">
    <source>
        <dbReference type="PROSITE" id="PS51032"/>
    </source>
</evidence>
<keyword evidence="10" id="KW-1185">Reference proteome</keyword>
<evidence type="ECO:0000256" key="2">
    <source>
        <dbReference type="ARBA" id="ARBA00022821"/>
    </source>
</evidence>
<evidence type="ECO:0000256" key="5">
    <source>
        <dbReference type="ARBA" id="ARBA00023163"/>
    </source>
</evidence>
<dbReference type="InterPro" id="IPR001471">
    <property type="entry name" value="AP2/ERF_dom"/>
</dbReference>
<dbReference type="CDD" id="cd00018">
    <property type="entry name" value="AP2"/>
    <property type="match status" value="1"/>
</dbReference>
<dbReference type="GO" id="GO:0005634">
    <property type="term" value="C:nucleus"/>
    <property type="evidence" value="ECO:0007669"/>
    <property type="project" value="UniProtKB-SubCell"/>
</dbReference>
<accession>A0A8X8YD49</accession>
<dbReference type="InterPro" id="IPR036955">
    <property type="entry name" value="AP2/ERF_dom_sf"/>
</dbReference>
<dbReference type="FunFam" id="3.30.730.10:FF:000001">
    <property type="entry name" value="Ethylene-responsive transcription factor 2"/>
    <property type="match status" value="1"/>
</dbReference>
<dbReference type="SMART" id="SM00380">
    <property type="entry name" value="AP2"/>
    <property type="match status" value="1"/>
</dbReference>
<reference evidence="9" key="1">
    <citation type="submission" date="2018-01" db="EMBL/GenBank/DDBJ databases">
        <authorList>
            <person name="Mao J.F."/>
        </authorList>
    </citation>
    <scope>NUCLEOTIDE SEQUENCE</scope>
    <source>
        <strain evidence="9">Huo1</strain>
        <tissue evidence="9">Leaf</tissue>
    </source>
</reference>
<dbReference type="Gene3D" id="3.30.730.10">
    <property type="entry name" value="AP2/ERF domain"/>
    <property type="match status" value="1"/>
</dbReference>
<dbReference type="GO" id="GO:0009873">
    <property type="term" value="P:ethylene-activated signaling pathway"/>
    <property type="evidence" value="ECO:0007669"/>
    <property type="project" value="InterPro"/>
</dbReference>
<dbReference type="GO" id="GO:0003677">
    <property type="term" value="F:DNA binding"/>
    <property type="evidence" value="ECO:0007669"/>
    <property type="project" value="UniProtKB-KW"/>
</dbReference>
<sequence length="198" mass="21890">MSYGDYYNYMEDMAFLDSISRHLLDESQNPLMFTGADDGGLHDMLMYAVPAVVVKTEPIPELTAQQTERVTARGSQYRGVLLNRENIFIQRRWGKFAAEIRDPSKNGARVWLGTYETAEDAALAYDQAAYSMRGSRALLNFPLRINSGEPAPVRIMSKRSAASPDQSSTSSSDTGKSRKRKTAVGGVVKKGRVEAGLQ</sequence>
<evidence type="ECO:0000256" key="7">
    <source>
        <dbReference type="SAM" id="MobiDB-lite"/>
    </source>
</evidence>
<evidence type="ECO:0000256" key="4">
    <source>
        <dbReference type="ARBA" id="ARBA00023125"/>
    </source>
</evidence>
<keyword evidence="6" id="KW-0539">Nucleus</keyword>
<feature type="region of interest" description="Disordered" evidence="7">
    <location>
        <begin position="155"/>
        <end position="198"/>
    </location>
</feature>
<dbReference type="GO" id="GO:0003700">
    <property type="term" value="F:DNA-binding transcription factor activity"/>
    <property type="evidence" value="ECO:0007669"/>
    <property type="project" value="InterPro"/>
</dbReference>
<keyword evidence="5" id="KW-0804">Transcription</keyword>
<proteinExistence type="predicted"/>
<evidence type="ECO:0000256" key="1">
    <source>
        <dbReference type="ARBA" id="ARBA00004123"/>
    </source>
</evidence>
<dbReference type="Proteomes" id="UP000298416">
    <property type="component" value="Unassembled WGS sequence"/>
</dbReference>
<feature type="compositionally biased region" description="Low complexity" evidence="7">
    <location>
        <begin position="159"/>
        <end position="174"/>
    </location>
</feature>
<dbReference type="Pfam" id="PF00847">
    <property type="entry name" value="AP2"/>
    <property type="match status" value="1"/>
</dbReference>
<evidence type="ECO:0000256" key="6">
    <source>
        <dbReference type="ARBA" id="ARBA00023242"/>
    </source>
</evidence>
<comment type="caution">
    <text evidence="9">The sequence shown here is derived from an EMBL/GenBank/DDBJ whole genome shotgun (WGS) entry which is preliminary data.</text>
</comment>
<dbReference type="SUPFAM" id="SSF54171">
    <property type="entry name" value="DNA-binding domain"/>
    <property type="match status" value="1"/>
</dbReference>
<organism evidence="9">
    <name type="scientific">Salvia splendens</name>
    <name type="common">Scarlet sage</name>
    <dbReference type="NCBI Taxonomy" id="180675"/>
    <lineage>
        <taxon>Eukaryota</taxon>
        <taxon>Viridiplantae</taxon>
        <taxon>Streptophyta</taxon>
        <taxon>Embryophyta</taxon>
        <taxon>Tracheophyta</taxon>
        <taxon>Spermatophyta</taxon>
        <taxon>Magnoliopsida</taxon>
        <taxon>eudicotyledons</taxon>
        <taxon>Gunneridae</taxon>
        <taxon>Pentapetalae</taxon>
        <taxon>asterids</taxon>
        <taxon>lamiids</taxon>
        <taxon>Lamiales</taxon>
        <taxon>Lamiaceae</taxon>
        <taxon>Nepetoideae</taxon>
        <taxon>Mentheae</taxon>
        <taxon>Salviinae</taxon>
        <taxon>Salvia</taxon>
        <taxon>Salvia subgen. Calosphace</taxon>
        <taxon>core Calosphace</taxon>
    </lineage>
</organism>
<dbReference type="PANTHER" id="PTHR31190">
    <property type="entry name" value="DNA-BINDING DOMAIN"/>
    <property type="match status" value="1"/>
</dbReference>
<protein>
    <recommendedName>
        <fullName evidence="8">AP2/ERF domain-containing protein</fullName>
    </recommendedName>
</protein>
<dbReference type="PANTHER" id="PTHR31190:SF287">
    <property type="entry name" value="DEVELOPMENT RELATED ERF PROTEIN"/>
    <property type="match status" value="1"/>
</dbReference>
<dbReference type="AlphaFoldDB" id="A0A8X8YD49"/>
<evidence type="ECO:0000313" key="9">
    <source>
        <dbReference type="EMBL" id="KAG6428437.1"/>
    </source>
</evidence>
<gene>
    <name evidence="9" type="ORF">SASPL_112688</name>
</gene>
<feature type="domain" description="AP2/ERF" evidence="8">
    <location>
        <begin position="76"/>
        <end position="142"/>
    </location>
</feature>
<dbReference type="GO" id="GO:0006952">
    <property type="term" value="P:defense response"/>
    <property type="evidence" value="ECO:0007669"/>
    <property type="project" value="UniProtKB-KW"/>
</dbReference>
<evidence type="ECO:0000256" key="3">
    <source>
        <dbReference type="ARBA" id="ARBA00023015"/>
    </source>
</evidence>
<dbReference type="InterPro" id="IPR044808">
    <property type="entry name" value="ERF_plant"/>
</dbReference>
<name>A0A8X8YD49_SALSN</name>
<dbReference type="EMBL" id="PNBA02000004">
    <property type="protein sequence ID" value="KAG6428437.1"/>
    <property type="molecule type" value="Genomic_DNA"/>
</dbReference>
<dbReference type="InterPro" id="IPR016177">
    <property type="entry name" value="DNA-bd_dom_sf"/>
</dbReference>
<keyword evidence="2" id="KW-0611">Plant defense</keyword>
<comment type="subcellular location">
    <subcellularLocation>
        <location evidence="1">Nucleus</location>
    </subcellularLocation>
</comment>
<evidence type="ECO:0000313" key="10">
    <source>
        <dbReference type="Proteomes" id="UP000298416"/>
    </source>
</evidence>
<dbReference type="PROSITE" id="PS51032">
    <property type="entry name" value="AP2_ERF"/>
    <property type="match status" value="1"/>
</dbReference>
<keyword evidence="4" id="KW-0238">DNA-binding</keyword>
<keyword evidence="3" id="KW-0805">Transcription regulation</keyword>
<reference evidence="9" key="2">
    <citation type="submission" date="2020-08" db="EMBL/GenBank/DDBJ databases">
        <title>Plant Genome Project.</title>
        <authorList>
            <person name="Zhang R.-G."/>
        </authorList>
    </citation>
    <scope>NUCLEOTIDE SEQUENCE</scope>
    <source>
        <strain evidence="9">Huo1</strain>
        <tissue evidence="9">Leaf</tissue>
    </source>
</reference>